<dbReference type="PANTHER" id="PTHR32071">
    <property type="entry name" value="TRANSCRIPTIONAL REGULATORY PROTEIN"/>
    <property type="match status" value="1"/>
</dbReference>
<dbReference type="InterPro" id="IPR025662">
    <property type="entry name" value="Sigma_54_int_dom_ATP-bd_1"/>
</dbReference>
<dbReference type="NCBIfam" id="TIGR01818">
    <property type="entry name" value="ntrC"/>
    <property type="match status" value="1"/>
</dbReference>
<evidence type="ECO:0000256" key="9">
    <source>
        <dbReference type="ARBA" id="ARBA00023015"/>
    </source>
</evidence>
<keyword evidence="12 15" id="KW-0804">Transcription</keyword>
<dbReference type="Pfam" id="PF02954">
    <property type="entry name" value="HTH_8"/>
    <property type="match status" value="1"/>
</dbReference>
<dbReference type="InterPro" id="IPR002078">
    <property type="entry name" value="Sigma_54_int"/>
</dbReference>
<comment type="subcellular location">
    <subcellularLocation>
        <location evidence="1 15">Cytoplasm</location>
    </subcellularLocation>
</comment>
<dbReference type="Pfam" id="PF00072">
    <property type="entry name" value="Response_reg"/>
    <property type="match status" value="1"/>
</dbReference>
<feature type="modified residue" description="4-aspartylphosphate" evidence="14">
    <location>
        <position position="55"/>
    </location>
</feature>
<dbReference type="InterPro" id="IPR009057">
    <property type="entry name" value="Homeodomain-like_sf"/>
</dbReference>
<dbReference type="Gene3D" id="3.40.50.300">
    <property type="entry name" value="P-loop containing nucleotide triphosphate hydrolases"/>
    <property type="match status" value="1"/>
</dbReference>
<reference evidence="18 19" key="1">
    <citation type="submission" date="2017-03" db="EMBL/GenBank/DDBJ databases">
        <title>Genome sequencing of Shewanella japonica KCTC 22435.</title>
        <authorList>
            <person name="Kim K.M."/>
        </authorList>
    </citation>
    <scope>NUCLEOTIDE SEQUENCE [LARGE SCALE GENOMIC DNA]</scope>
    <source>
        <strain evidence="18 19">KCTC 22435</strain>
    </source>
</reference>
<keyword evidence="19" id="KW-1185">Reference proteome</keyword>
<dbReference type="InterPro" id="IPR001789">
    <property type="entry name" value="Sig_transdc_resp-reg_receiver"/>
</dbReference>
<comment type="function">
    <text evidence="15">Member of the two-component regulatory system NtrB/NtrC, which controls expression of the nitrogen-regulated (ntr) genes in response to nitrogen limitation. Phosphorylated NtrC binds directly to DNA and stimulates the formation of open promoter-sigma54-RNA polymerase complexes.</text>
</comment>
<keyword evidence="8 15" id="KW-0902">Two-component regulatory system</keyword>
<accession>A0ABM6JFC9</accession>
<dbReference type="PROSITE" id="PS50110">
    <property type="entry name" value="RESPONSE_REGULATORY"/>
    <property type="match status" value="1"/>
</dbReference>
<keyword evidence="11 15" id="KW-0010">Activator</keyword>
<dbReference type="CDD" id="cd19919">
    <property type="entry name" value="REC_NtrC"/>
    <property type="match status" value="1"/>
</dbReference>
<dbReference type="SMART" id="SM00448">
    <property type="entry name" value="REC"/>
    <property type="match status" value="1"/>
</dbReference>
<dbReference type="SUPFAM" id="SSF52172">
    <property type="entry name" value="CheY-like"/>
    <property type="match status" value="1"/>
</dbReference>
<evidence type="ECO:0000256" key="10">
    <source>
        <dbReference type="ARBA" id="ARBA00023125"/>
    </source>
</evidence>
<dbReference type="InterPro" id="IPR058031">
    <property type="entry name" value="AAA_lid_NorR"/>
</dbReference>
<evidence type="ECO:0000256" key="8">
    <source>
        <dbReference type="ARBA" id="ARBA00023012"/>
    </source>
</evidence>
<evidence type="ECO:0000259" key="17">
    <source>
        <dbReference type="PROSITE" id="PS50110"/>
    </source>
</evidence>
<dbReference type="PANTHER" id="PTHR32071:SF95">
    <property type="entry name" value="DNA-BINDING TRANSCRIPTIONAL REGULATOR NTRC"/>
    <property type="match status" value="1"/>
</dbReference>
<dbReference type="InterPro" id="IPR025943">
    <property type="entry name" value="Sigma_54_int_dom_ATP-bd_2"/>
</dbReference>
<keyword evidence="7 15" id="KW-0067">ATP-binding</keyword>
<evidence type="ECO:0000256" key="15">
    <source>
        <dbReference type="RuleBase" id="RU365013"/>
    </source>
</evidence>
<dbReference type="PROSITE" id="PS50045">
    <property type="entry name" value="SIGMA54_INTERACT_4"/>
    <property type="match status" value="1"/>
</dbReference>
<dbReference type="PRINTS" id="PR01590">
    <property type="entry name" value="HTHFIS"/>
</dbReference>
<keyword evidence="3 15" id="KW-0963">Cytoplasm</keyword>
<dbReference type="Pfam" id="PF25601">
    <property type="entry name" value="AAA_lid_14"/>
    <property type="match status" value="1"/>
</dbReference>
<dbReference type="Proteomes" id="UP000191820">
    <property type="component" value="Chromosome"/>
</dbReference>
<dbReference type="InterPro" id="IPR027417">
    <property type="entry name" value="P-loop_NTPase"/>
</dbReference>
<evidence type="ECO:0000256" key="7">
    <source>
        <dbReference type="ARBA" id="ARBA00022840"/>
    </source>
</evidence>
<dbReference type="PROSITE" id="PS00676">
    <property type="entry name" value="SIGMA54_INTERACT_2"/>
    <property type="match status" value="1"/>
</dbReference>
<dbReference type="CDD" id="cd00009">
    <property type="entry name" value="AAA"/>
    <property type="match status" value="1"/>
</dbReference>
<dbReference type="SMART" id="SM00382">
    <property type="entry name" value="AAA"/>
    <property type="match status" value="1"/>
</dbReference>
<evidence type="ECO:0000313" key="18">
    <source>
        <dbReference type="EMBL" id="ARD20597.1"/>
    </source>
</evidence>
<dbReference type="Pfam" id="PF00158">
    <property type="entry name" value="Sigma54_activat"/>
    <property type="match status" value="1"/>
</dbReference>
<protein>
    <recommendedName>
        <fullName evidence="2 15">DNA-binding transcriptional regulator NtrC</fullName>
    </recommendedName>
    <alternativeName>
        <fullName evidence="15">Nitrogen regulation protein NR(I)</fullName>
    </alternativeName>
</protein>
<evidence type="ECO:0000256" key="12">
    <source>
        <dbReference type="ARBA" id="ARBA00023163"/>
    </source>
</evidence>
<dbReference type="Gene3D" id="1.10.8.60">
    <property type="match status" value="1"/>
</dbReference>
<dbReference type="SUPFAM" id="SSF52540">
    <property type="entry name" value="P-loop containing nucleoside triphosphate hydrolases"/>
    <property type="match status" value="1"/>
</dbReference>
<keyword evidence="6 15" id="KW-0547">Nucleotide-binding</keyword>
<keyword evidence="4 15" id="KW-0678">Repressor</keyword>
<organism evidence="18 19">
    <name type="scientific">Shewanella japonica</name>
    <dbReference type="NCBI Taxonomy" id="93973"/>
    <lineage>
        <taxon>Bacteria</taxon>
        <taxon>Pseudomonadati</taxon>
        <taxon>Pseudomonadota</taxon>
        <taxon>Gammaproteobacteria</taxon>
        <taxon>Alteromonadales</taxon>
        <taxon>Shewanellaceae</taxon>
        <taxon>Shewanella</taxon>
    </lineage>
</organism>
<evidence type="ECO:0000259" key="16">
    <source>
        <dbReference type="PROSITE" id="PS50045"/>
    </source>
</evidence>
<feature type="domain" description="Sigma-54 factor interaction" evidence="16">
    <location>
        <begin position="142"/>
        <end position="371"/>
    </location>
</feature>
<gene>
    <name evidence="15" type="primary">ntrC</name>
    <name evidence="18" type="ORF">SJ2017_0249</name>
</gene>
<sequence length="471" mass="52099">MSISEQVWILDDDSSIRWVLERALLGAKISTASFAAAESLWQALEISQPIVIVSDIRMPGTDGLTLLDRLQMHYPHIPVIIMTAHSDLDSAVSAYQAGAFEYLPKPFDIDEAIALVERALTHATEQVPPPAEEPEVVKTPEIIGEAPSMQEVFRAIGRLSRSSISVLINGQSGTGKELVAGALHKHSPRKDSPFIALNMAAIPKDLIESELFGHEKGAFTGAANVRQGRFEQANGGTLFLDEIGDMPLDVQTRLLRVLADGQFYRVGGHVAVQVDVRIIAATHQDLELLVQKGDFREDLFHRLNVIRVHLPPLSQRREDIAQLATHFLISAAKEIGVEPKVLTKETATKLEQLPWPGNVRQLENTCRWLTVMASGQEILPQDLPAELLKDPVASGERTDGVSDWQVALTQWIDEKLSAGESDLLTEVQPAFERILLKTALKHTQGHKQEAAKRLGWGRNTLTRKLKELEMD</sequence>
<evidence type="ECO:0000256" key="11">
    <source>
        <dbReference type="ARBA" id="ARBA00023159"/>
    </source>
</evidence>
<keyword evidence="13 15" id="KW-0535">Nitrogen fixation</keyword>
<dbReference type="SUPFAM" id="SSF46689">
    <property type="entry name" value="Homeodomain-like"/>
    <property type="match status" value="1"/>
</dbReference>
<evidence type="ECO:0000256" key="1">
    <source>
        <dbReference type="ARBA" id="ARBA00004496"/>
    </source>
</evidence>
<dbReference type="InterPro" id="IPR011006">
    <property type="entry name" value="CheY-like_superfamily"/>
</dbReference>
<dbReference type="InterPro" id="IPR002197">
    <property type="entry name" value="HTH_Fis"/>
</dbReference>
<dbReference type="EMBL" id="CP020472">
    <property type="protein sequence ID" value="ARD20597.1"/>
    <property type="molecule type" value="Genomic_DNA"/>
</dbReference>
<proteinExistence type="predicted"/>
<name>A0ABM6JFC9_9GAMM</name>
<evidence type="ECO:0000256" key="4">
    <source>
        <dbReference type="ARBA" id="ARBA00022491"/>
    </source>
</evidence>
<keyword evidence="9 15" id="KW-0805">Transcription regulation</keyword>
<evidence type="ECO:0000256" key="6">
    <source>
        <dbReference type="ARBA" id="ARBA00022741"/>
    </source>
</evidence>
<keyword evidence="10 15" id="KW-0238">DNA-binding</keyword>
<dbReference type="InterPro" id="IPR003593">
    <property type="entry name" value="AAA+_ATPase"/>
</dbReference>
<dbReference type="InterPro" id="IPR010114">
    <property type="entry name" value="Transcript_reg_NtrC"/>
</dbReference>
<dbReference type="NCBIfam" id="NF008176">
    <property type="entry name" value="PRK10923.1"/>
    <property type="match status" value="1"/>
</dbReference>
<dbReference type="Gene3D" id="1.10.10.60">
    <property type="entry name" value="Homeodomain-like"/>
    <property type="match status" value="1"/>
</dbReference>
<dbReference type="Gene3D" id="3.40.50.2300">
    <property type="match status" value="1"/>
</dbReference>
<dbReference type="PROSITE" id="PS00688">
    <property type="entry name" value="SIGMA54_INTERACT_3"/>
    <property type="match status" value="1"/>
</dbReference>
<feature type="domain" description="Response regulatory" evidence="17">
    <location>
        <begin position="6"/>
        <end position="120"/>
    </location>
</feature>
<dbReference type="PROSITE" id="PS00675">
    <property type="entry name" value="SIGMA54_INTERACT_1"/>
    <property type="match status" value="1"/>
</dbReference>
<evidence type="ECO:0000256" key="13">
    <source>
        <dbReference type="ARBA" id="ARBA00023231"/>
    </source>
</evidence>
<evidence type="ECO:0000313" key="19">
    <source>
        <dbReference type="Proteomes" id="UP000191820"/>
    </source>
</evidence>
<dbReference type="RefSeq" id="WP_055025351.1">
    <property type="nucleotide sequence ID" value="NZ_CANMJJ010000021.1"/>
</dbReference>
<evidence type="ECO:0000256" key="5">
    <source>
        <dbReference type="ARBA" id="ARBA00022553"/>
    </source>
</evidence>
<evidence type="ECO:0000256" key="2">
    <source>
        <dbReference type="ARBA" id="ARBA00019059"/>
    </source>
</evidence>
<dbReference type="InterPro" id="IPR025944">
    <property type="entry name" value="Sigma_54_int_dom_CS"/>
</dbReference>
<keyword evidence="5 14" id="KW-0597">Phosphoprotein</keyword>
<evidence type="ECO:0000256" key="14">
    <source>
        <dbReference type="PROSITE-ProRule" id="PRU00169"/>
    </source>
</evidence>
<evidence type="ECO:0000256" key="3">
    <source>
        <dbReference type="ARBA" id="ARBA00022490"/>
    </source>
</evidence>